<organism evidence="3 4">
    <name type="scientific">Diacronema lutheri</name>
    <name type="common">Unicellular marine alga</name>
    <name type="synonym">Monochrysis lutheri</name>
    <dbReference type="NCBI Taxonomy" id="2081491"/>
    <lineage>
        <taxon>Eukaryota</taxon>
        <taxon>Haptista</taxon>
        <taxon>Haptophyta</taxon>
        <taxon>Pavlovophyceae</taxon>
        <taxon>Pavlovales</taxon>
        <taxon>Pavlovaceae</taxon>
        <taxon>Diacronema</taxon>
    </lineage>
</organism>
<dbReference type="AlphaFoldDB" id="A0A8J6C483"/>
<dbReference type="EMBL" id="JAGTXO010000036">
    <property type="protein sequence ID" value="KAG8459984.1"/>
    <property type="molecule type" value="Genomic_DNA"/>
</dbReference>
<feature type="compositionally biased region" description="Low complexity" evidence="1">
    <location>
        <begin position="1"/>
        <end position="11"/>
    </location>
</feature>
<dbReference type="OrthoDB" id="2020070at2759"/>
<keyword evidence="4" id="KW-1185">Reference proteome</keyword>
<dbReference type="Proteomes" id="UP000751190">
    <property type="component" value="Unassembled WGS sequence"/>
</dbReference>
<dbReference type="PANTHER" id="PTHR33604">
    <property type="entry name" value="OSJNBA0004B13.7 PROTEIN"/>
    <property type="match status" value="1"/>
</dbReference>
<dbReference type="SUPFAM" id="SSF53448">
    <property type="entry name" value="Nucleotide-diphospho-sugar transferases"/>
    <property type="match status" value="1"/>
</dbReference>
<keyword evidence="2" id="KW-0472">Membrane</keyword>
<comment type="caution">
    <text evidence="3">The sequence shown here is derived from an EMBL/GenBank/DDBJ whole genome shotgun (WGS) entry which is preliminary data.</text>
</comment>
<proteinExistence type="predicted"/>
<evidence type="ECO:0000256" key="2">
    <source>
        <dbReference type="SAM" id="Phobius"/>
    </source>
</evidence>
<gene>
    <name evidence="3" type="ORF">KFE25_011033</name>
</gene>
<keyword evidence="2" id="KW-1133">Transmembrane helix</keyword>
<reference evidence="3" key="1">
    <citation type="submission" date="2021-05" db="EMBL/GenBank/DDBJ databases">
        <title>The genome of the haptophyte Pavlova lutheri (Diacronema luteri, Pavlovales) - a model for lipid biosynthesis in eukaryotic algae.</title>
        <authorList>
            <person name="Hulatt C.J."/>
            <person name="Posewitz M.C."/>
        </authorList>
    </citation>
    <scope>NUCLEOTIDE SEQUENCE</scope>
    <source>
        <strain evidence="3">NIVA-4/92</strain>
    </source>
</reference>
<accession>A0A8J6C483</accession>
<dbReference type="PANTHER" id="PTHR33604:SF3">
    <property type="entry name" value="OSJNBA0004B13.7 PROTEIN"/>
    <property type="match status" value="1"/>
</dbReference>
<evidence type="ECO:0000256" key="1">
    <source>
        <dbReference type="SAM" id="MobiDB-lite"/>
    </source>
</evidence>
<sequence>MVVRGATTSSGEGTGGVGGSGSAVGGRRRVSAWQPDRIARRPLRRLLARLSIRKIVASLFCFALVTVYLQHAALRSHVADTAARSFSLLQRARSAHPAACALFDAPDAPAPAQPANASAARGALDRAAMSWVLRRQRVFTALEGSRSRLDELVWMAHALPAAQQREQLPDVAPLTAIGAHDDPATVCRQARALLSQRPPPAQVWLVTFAPPMRARASERAARLAERTAAAAHTEARRSPAIVRAIRLPAALRSLGHLQLALQASTEYVIILEPRGLPSQWFVQTALALAAHARATGDAPALLGEAGCVVLPAAELDALGTHVPRAPPRAADAAGAGPRAFGHLCAPDPLSGLLIERPVHIDYLDGFAFMHTSWVKLLFAVEPPDELPAASVFLALSDTLRRTLGVRTLLLPASRDAPGAPPPTARGALKWPAHALGEPATDAAVVRALRAGMQPVALERDGRMRSEPNAARPLDRTRAAADTLGGGGGGSGGEAAHAAGGADAPTERWLLVAHDDVAARALGRALGTLCAAPDGAGGAVGAAHALSARRLIRCDVLVADEGARAESFFARAPRGARGADGEASVAPAFADLAGAGDLRWGRAFSATDGWSTVVEHRDELTRARRLTRVLVHLRDAFRPHLVIAAVDEHRRLTGARGAGHGDAGAPAPLEVAIRAAFGGEMHDSALSSPAFISIAAWDAAGAPHGEPRALGVGGVGAGLAGGGAADVAGRAGGAGGAGGDAADADTDDLADLTDGVGDAARQAGAGARSRRRQPIVLPAAQLASAEWLGTLSPRALARWHVPRLTIVVITWRRPQSLKRLCAALASADYFGDTVALKFTMDAGADVETRRFVASYRWPHGPKSASVRAVHAGLAVAVAESWQPSSDDEYAVLLEDDIEVAPSFYSWLKYALLMYRHGDEAAKDPRLIGVSLYTPRLVEVARPRRRIDLHAELGGRPFFQQLPCSWGALFFPEAWRAFRDYLLHRMAQGPAVQVKIPGSVVDGWKGSWKKYLIELMYRRAQWMLYPNFRNQSSFSTNHLEAGEHIGAKANSLDHAPADFTVPLLGRDFVHQLPGRTLEPLAARVVRLDLFSNRTSDDDAVYKGLDLLAKQTAASGSS</sequence>
<evidence type="ECO:0000313" key="3">
    <source>
        <dbReference type="EMBL" id="KAG8459984.1"/>
    </source>
</evidence>
<dbReference type="InterPro" id="IPR029044">
    <property type="entry name" value="Nucleotide-diphossugar_trans"/>
</dbReference>
<feature type="compositionally biased region" description="Gly residues" evidence="1">
    <location>
        <begin position="483"/>
        <end position="492"/>
    </location>
</feature>
<dbReference type="Gene3D" id="3.90.550.10">
    <property type="entry name" value="Spore Coat Polysaccharide Biosynthesis Protein SpsA, Chain A"/>
    <property type="match status" value="1"/>
</dbReference>
<feature type="compositionally biased region" description="Gly residues" evidence="1">
    <location>
        <begin position="12"/>
        <end position="24"/>
    </location>
</feature>
<feature type="region of interest" description="Disordered" evidence="1">
    <location>
        <begin position="1"/>
        <end position="28"/>
    </location>
</feature>
<name>A0A8J6C483_DIALT</name>
<keyword evidence="2" id="KW-0812">Transmembrane</keyword>
<protein>
    <submittedName>
        <fullName evidence="3">Uncharacterized protein</fullName>
    </submittedName>
</protein>
<feature type="region of interest" description="Disordered" evidence="1">
    <location>
        <begin position="460"/>
        <end position="500"/>
    </location>
</feature>
<feature type="transmembrane region" description="Helical" evidence="2">
    <location>
        <begin position="50"/>
        <end position="69"/>
    </location>
</feature>
<evidence type="ECO:0000313" key="4">
    <source>
        <dbReference type="Proteomes" id="UP000751190"/>
    </source>
</evidence>